<dbReference type="EMBL" id="WLUB01000043">
    <property type="protein sequence ID" value="MTC35271.1"/>
    <property type="molecule type" value="Genomic_DNA"/>
</dbReference>
<dbReference type="Gene3D" id="2.60.40.1090">
    <property type="entry name" value="Fimbrial-type adhesion domain"/>
    <property type="match status" value="1"/>
</dbReference>
<accession>A0AAW9VBX8</accession>
<organism evidence="2 6">
    <name type="scientific">Providencia alcalifaciens</name>
    <dbReference type="NCBI Taxonomy" id="126385"/>
    <lineage>
        <taxon>Bacteria</taxon>
        <taxon>Pseudomonadati</taxon>
        <taxon>Pseudomonadota</taxon>
        <taxon>Gammaproteobacteria</taxon>
        <taxon>Enterobacterales</taxon>
        <taxon>Morganellaceae</taxon>
        <taxon>Providencia</taxon>
    </lineage>
</organism>
<evidence type="ECO:0000313" key="2">
    <source>
        <dbReference type="EMBL" id="MTC35257.1"/>
    </source>
</evidence>
<dbReference type="SUPFAM" id="SSF49401">
    <property type="entry name" value="Bacterial adhesins"/>
    <property type="match status" value="1"/>
</dbReference>
<proteinExistence type="predicted"/>
<dbReference type="EMBL" id="WLUB01000045">
    <property type="protein sequence ID" value="MTC35562.1"/>
    <property type="molecule type" value="Genomic_DNA"/>
</dbReference>
<evidence type="ECO:0000313" key="6">
    <source>
        <dbReference type="Proteomes" id="UP000449944"/>
    </source>
</evidence>
<dbReference type="GO" id="GO:0009289">
    <property type="term" value="C:pilus"/>
    <property type="evidence" value="ECO:0007669"/>
    <property type="project" value="InterPro"/>
</dbReference>
<dbReference type="RefSeq" id="WP_148284776.1">
    <property type="nucleotide sequence ID" value="NZ_CP186333.1"/>
</dbReference>
<dbReference type="InterPro" id="IPR008966">
    <property type="entry name" value="Adhesion_dom_sf"/>
</dbReference>
<dbReference type="EMBL" id="WLUB01000041">
    <property type="protein sequence ID" value="MTC35257.1"/>
    <property type="molecule type" value="Genomic_DNA"/>
</dbReference>
<dbReference type="GO" id="GO:0007155">
    <property type="term" value="P:cell adhesion"/>
    <property type="evidence" value="ECO:0007669"/>
    <property type="project" value="InterPro"/>
</dbReference>
<reference evidence="2 6" key="1">
    <citation type="submission" date="2019-10" db="EMBL/GenBank/DDBJ databases">
        <title>Comparative genomic analysis of Providencia.</title>
        <authorList>
            <person name="Yuan C."/>
            <person name="Wei Y."/>
            <person name="Yin Z."/>
        </authorList>
    </citation>
    <scope>NUCLEOTIDE SEQUENCE [LARGE SCALE GENOMIC DNA]</scope>
    <source>
        <strain evidence="6">wls1934</strain>
        <strain evidence="2">Wls1934</strain>
    </source>
</reference>
<feature type="chain" id="PRO_5044171868" evidence="1">
    <location>
        <begin position="30"/>
        <end position="194"/>
    </location>
</feature>
<evidence type="ECO:0000313" key="4">
    <source>
        <dbReference type="EMBL" id="MTC35280.1"/>
    </source>
</evidence>
<dbReference type="EMBL" id="WLUB01000044">
    <property type="protein sequence ID" value="MTC35280.1"/>
    <property type="molecule type" value="Genomic_DNA"/>
</dbReference>
<feature type="signal peptide" evidence="1">
    <location>
        <begin position="1"/>
        <end position="29"/>
    </location>
</feature>
<dbReference type="Proteomes" id="UP000449944">
    <property type="component" value="Unassembled WGS sequence"/>
</dbReference>
<comment type="caution">
    <text evidence="2">The sequence shown here is derived from an EMBL/GenBank/DDBJ whole genome shotgun (WGS) entry which is preliminary data.</text>
</comment>
<keyword evidence="1" id="KW-0732">Signal</keyword>
<evidence type="ECO:0000256" key="1">
    <source>
        <dbReference type="SAM" id="SignalP"/>
    </source>
</evidence>
<protein>
    <submittedName>
        <fullName evidence="2">Fimbrial protein</fullName>
    </submittedName>
</protein>
<evidence type="ECO:0000313" key="5">
    <source>
        <dbReference type="EMBL" id="MTC35562.1"/>
    </source>
</evidence>
<evidence type="ECO:0000313" key="3">
    <source>
        <dbReference type="EMBL" id="MTC35271.1"/>
    </source>
</evidence>
<dbReference type="InterPro" id="IPR036937">
    <property type="entry name" value="Adhesion_dom_fimbrial_sf"/>
</dbReference>
<sequence>MMTQAQKSLYSLLIPTVLYAVGMGQSAMAATSAKTTFNASIVGGGCQITAPPTVAIHNGDLIPAEDITTTSDISETFDLTILGCKGYGLTPSITVEGDTNNASGKDLFVGTGSTSTGYGILLSTDGNSNFNQSDNLATDKKITALATKEWNKTFANTLDGTLPLKATVSCGTCTANNLQGGELTASVTFNFFYN</sequence>
<name>A0AAW9VBX8_9GAMM</name>
<gene>
    <name evidence="2" type="ORF">GKR67_11605</name>
    <name evidence="3" type="ORF">GKR67_11675</name>
    <name evidence="4" type="ORF">GKR67_11730</name>
    <name evidence="5" type="ORF">GKR67_13170</name>
</gene>
<dbReference type="AlphaFoldDB" id="A0AAW9VBX8"/>